<dbReference type="InterPro" id="IPR050351">
    <property type="entry name" value="BphY/WalK/GraS-like"/>
</dbReference>
<evidence type="ECO:0000256" key="4">
    <source>
        <dbReference type="ARBA" id="ARBA00022553"/>
    </source>
</evidence>
<reference evidence="12" key="1">
    <citation type="submission" date="2015-05" db="EMBL/GenBank/DDBJ databases">
        <authorList>
            <consortium name="Pathogen Informatics"/>
        </authorList>
    </citation>
    <scope>NUCLEOTIDE SEQUENCE [LARGE SCALE GENOMIC DNA]</scope>
    <source>
        <strain evidence="12">M72</strain>
    </source>
</reference>
<dbReference type="FunFam" id="3.30.565.10:FF:000006">
    <property type="entry name" value="Sensor histidine kinase WalK"/>
    <property type="match status" value="1"/>
</dbReference>
<keyword evidence="9" id="KW-1133">Transmembrane helix</keyword>
<keyword evidence="4" id="KW-0597">Phosphoprotein</keyword>
<dbReference type="InterPro" id="IPR005467">
    <property type="entry name" value="His_kinase_dom"/>
</dbReference>
<dbReference type="InterPro" id="IPR036097">
    <property type="entry name" value="HisK_dim/P_sf"/>
</dbReference>
<dbReference type="Pfam" id="PF02518">
    <property type="entry name" value="HATPase_c"/>
    <property type="match status" value="1"/>
</dbReference>
<dbReference type="CDD" id="cd00075">
    <property type="entry name" value="HATPase"/>
    <property type="match status" value="1"/>
</dbReference>
<comment type="subcellular location">
    <subcellularLocation>
        <location evidence="2">Membrane</location>
    </subcellularLocation>
</comment>
<dbReference type="PANTHER" id="PTHR45453">
    <property type="entry name" value="PHOSPHATE REGULON SENSOR PROTEIN PHOR"/>
    <property type="match status" value="1"/>
</dbReference>
<protein>
    <recommendedName>
        <fullName evidence="3">histidine kinase</fullName>
        <ecNumber evidence="3">2.7.13.3</ecNumber>
    </recommendedName>
</protein>
<comment type="catalytic activity">
    <reaction evidence="1">
        <text>ATP + protein L-histidine = ADP + protein N-phospho-L-histidine.</text>
        <dbReference type="EC" id="2.7.13.3"/>
    </reaction>
</comment>
<dbReference type="PANTHER" id="PTHR45453:SF1">
    <property type="entry name" value="PHOSPHATE REGULON SENSOR PROTEIN PHOR"/>
    <property type="match status" value="1"/>
</dbReference>
<evidence type="ECO:0000259" key="10">
    <source>
        <dbReference type="PROSITE" id="PS50109"/>
    </source>
</evidence>
<dbReference type="SMART" id="SM00387">
    <property type="entry name" value="HATPase_c"/>
    <property type="match status" value="1"/>
</dbReference>
<dbReference type="GO" id="GO:0016036">
    <property type="term" value="P:cellular response to phosphate starvation"/>
    <property type="evidence" value="ECO:0007669"/>
    <property type="project" value="TreeGrafter"/>
</dbReference>
<dbReference type="STRING" id="301302.ERS852420_01565"/>
<dbReference type="EMBL" id="CVRR01000005">
    <property type="protein sequence ID" value="CRL33725.1"/>
    <property type="molecule type" value="Genomic_DNA"/>
</dbReference>
<evidence type="ECO:0000256" key="7">
    <source>
        <dbReference type="ARBA" id="ARBA00023012"/>
    </source>
</evidence>
<dbReference type="SUPFAM" id="SSF47384">
    <property type="entry name" value="Homodimeric domain of signal transducing histidine kinase"/>
    <property type="match status" value="1"/>
</dbReference>
<evidence type="ECO:0000256" key="6">
    <source>
        <dbReference type="ARBA" id="ARBA00022777"/>
    </source>
</evidence>
<dbReference type="PROSITE" id="PS50109">
    <property type="entry name" value="HIS_KIN"/>
    <property type="match status" value="1"/>
</dbReference>
<dbReference type="Gene3D" id="3.30.565.10">
    <property type="entry name" value="Histidine kinase-like ATPase, C-terminal domain"/>
    <property type="match status" value="1"/>
</dbReference>
<keyword evidence="6 11" id="KW-0418">Kinase</keyword>
<dbReference type="RefSeq" id="WP_055067037.1">
    <property type="nucleotide sequence ID" value="NZ_CP173697.1"/>
</dbReference>
<evidence type="ECO:0000313" key="12">
    <source>
        <dbReference type="Proteomes" id="UP000049979"/>
    </source>
</evidence>
<gene>
    <name evidence="11" type="ORF">M72_02901</name>
</gene>
<feature type="transmembrane region" description="Helical" evidence="9">
    <location>
        <begin position="158"/>
        <end position="177"/>
    </location>
</feature>
<dbReference type="InterPro" id="IPR003594">
    <property type="entry name" value="HATPase_dom"/>
</dbReference>
<evidence type="ECO:0000313" key="11">
    <source>
        <dbReference type="EMBL" id="CRL33725.1"/>
    </source>
</evidence>
<dbReference type="SUPFAM" id="SSF55874">
    <property type="entry name" value="ATPase domain of HSP90 chaperone/DNA topoisomerase II/histidine kinase"/>
    <property type="match status" value="1"/>
</dbReference>
<keyword evidence="7" id="KW-0902">Two-component regulatory system</keyword>
<dbReference type="InterPro" id="IPR004358">
    <property type="entry name" value="Sig_transdc_His_kin-like_C"/>
</dbReference>
<dbReference type="GeneID" id="99748113"/>
<evidence type="ECO:0000256" key="8">
    <source>
        <dbReference type="ARBA" id="ARBA00023136"/>
    </source>
</evidence>
<evidence type="ECO:0000256" key="1">
    <source>
        <dbReference type="ARBA" id="ARBA00000085"/>
    </source>
</evidence>
<dbReference type="CDD" id="cd00082">
    <property type="entry name" value="HisKA"/>
    <property type="match status" value="1"/>
</dbReference>
<dbReference type="GO" id="GO:0004721">
    <property type="term" value="F:phosphoprotein phosphatase activity"/>
    <property type="evidence" value="ECO:0007669"/>
    <property type="project" value="TreeGrafter"/>
</dbReference>
<name>A0A0M6WCL8_9FIRM</name>
<dbReference type="PRINTS" id="PR00344">
    <property type="entry name" value="BCTRLSENSOR"/>
</dbReference>
<dbReference type="AlphaFoldDB" id="A0A0M6WCL8"/>
<proteinExistence type="predicted"/>
<sequence>MKKRINLRLILIAGIAVIVTMVCMTGIYYKLFQGQVRKDLQINARLLSGTGLFDDPDNTNVSLSEYYEVGEDLRVTWIAKDGTVLFDNDLDISQLPNHKNRPEVKKALFQGEGESVRRSDTMQMDNYYYALRLENGTVIRVATQARSVYSVFLAASPFVMLILILIVSICIVLAHFLTKQLLHPIERLAENMEDTIEEPVYKELVPFVNTIRKQHENILMAAKVRQDFTANVSHELKTPLTAISGYAELIENHMVDPEQETRFALEIQQNATRLLSLINDIIRLSELDSGEDNLLCFEQVDLDEVAGTCVKNLQMNAQKRNVTLYYEGVSCMLRADRGMISELVENLCQNAIRYNNEGGEVHVRVYYEKGQPMLSVSDNGIGIPKDQQERIFERFYRVDKSRSKQTGGTGLGLAIVKHIVELHDAVLHLESEPGKGTTITVAF</sequence>
<keyword evidence="5" id="KW-0808">Transferase</keyword>
<keyword evidence="12" id="KW-1185">Reference proteome</keyword>
<accession>A0A0M6WCL8</accession>
<organism evidence="11 12">
    <name type="scientific">Roseburia faecis</name>
    <dbReference type="NCBI Taxonomy" id="301302"/>
    <lineage>
        <taxon>Bacteria</taxon>
        <taxon>Bacillati</taxon>
        <taxon>Bacillota</taxon>
        <taxon>Clostridia</taxon>
        <taxon>Lachnospirales</taxon>
        <taxon>Lachnospiraceae</taxon>
        <taxon>Roseburia</taxon>
    </lineage>
</organism>
<dbReference type="Proteomes" id="UP000049979">
    <property type="component" value="Unassembled WGS sequence"/>
</dbReference>
<evidence type="ECO:0000256" key="5">
    <source>
        <dbReference type="ARBA" id="ARBA00022679"/>
    </source>
</evidence>
<evidence type="ECO:0000256" key="2">
    <source>
        <dbReference type="ARBA" id="ARBA00004370"/>
    </source>
</evidence>
<dbReference type="GO" id="GO:0005886">
    <property type="term" value="C:plasma membrane"/>
    <property type="evidence" value="ECO:0007669"/>
    <property type="project" value="TreeGrafter"/>
</dbReference>
<dbReference type="InterPro" id="IPR036890">
    <property type="entry name" value="HATPase_C_sf"/>
</dbReference>
<dbReference type="SMART" id="SM00388">
    <property type="entry name" value="HisKA"/>
    <property type="match status" value="1"/>
</dbReference>
<keyword evidence="9" id="KW-0812">Transmembrane</keyword>
<feature type="domain" description="Histidine kinase" evidence="10">
    <location>
        <begin position="231"/>
        <end position="443"/>
    </location>
</feature>
<dbReference type="FunFam" id="1.10.287.130:FF:000001">
    <property type="entry name" value="Two-component sensor histidine kinase"/>
    <property type="match status" value="1"/>
</dbReference>
<dbReference type="Pfam" id="PF00512">
    <property type="entry name" value="HisKA"/>
    <property type="match status" value="1"/>
</dbReference>
<dbReference type="GO" id="GO:0000155">
    <property type="term" value="F:phosphorelay sensor kinase activity"/>
    <property type="evidence" value="ECO:0007669"/>
    <property type="project" value="InterPro"/>
</dbReference>
<evidence type="ECO:0000256" key="9">
    <source>
        <dbReference type="SAM" id="Phobius"/>
    </source>
</evidence>
<evidence type="ECO:0000256" key="3">
    <source>
        <dbReference type="ARBA" id="ARBA00012438"/>
    </source>
</evidence>
<dbReference type="OrthoDB" id="9813151at2"/>
<feature type="transmembrane region" description="Helical" evidence="9">
    <location>
        <begin position="7"/>
        <end position="29"/>
    </location>
</feature>
<keyword evidence="8 9" id="KW-0472">Membrane</keyword>
<dbReference type="EC" id="2.7.13.3" evidence="3"/>
<dbReference type="Gene3D" id="1.10.287.130">
    <property type="match status" value="1"/>
</dbReference>
<dbReference type="InterPro" id="IPR003661">
    <property type="entry name" value="HisK_dim/P_dom"/>
</dbReference>